<dbReference type="SUPFAM" id="SSF52058">
    <property type="entry name" value="L domain-like"/>
    <property type="match status" value="1"/>
</dbReference>
<dbReference type="Gene3D" id="3.80.10.10">
    <property type="entry name" value="Ribonuclease Inhibitor"/>
    <property type="match status" value="1"/>
</dbReference>
<keyword evidence="2" id="KW-1185">Reference proteome</keyword>
<comment type="caution">
    <text evidence="1">The sequence shown here is derived from an EMBL/GenBank/DDBJ whole genome shotgun (WGS) entry which is preliminary data.</text>
</comment>
<dbReference type="EMBL" id="BRXY01000407">
    <property type="protein sequence ID" value="GMH92952.1"/>
    <property type="molecule type" value="Genomic_DNA"/>
</dbReference>
<protein>
    <submittedName>
        <fullName evidence="1">Uncharacterized protein</fullName>
    </submittedName>
</protein>
<organism evidence="1 2">
    <name type="scientific">Triparma strigata</name>
    <dbReference type="NCBI Taxonomy" id="1606541"/>
    <lineage>
        <taxon>Eukaryota</taxon>
        <taxon>Sar</taxon>
        <taxon>Stramenopiles</taxon>
        <taxon>Ochrophyta</taxon>
        <taxon>Bolidophyceae</taxon>
        <taxon>Parmales</taxon>
        <taxon>Triparmaceae</taxon>
        <taxon>Triparma</taxon>
    </lineage>
</organism>
<dbReference type="OrthoDB" id="1706439at2759"/>
<name>A0A9W7BM66_9STRA</name>
<gene>
    <name evidence="1" type="ORF">TrST_g3812</name>
</gene>
<proteinExistence type="predicted"/>
<reference evidence="2" key="1">
    <citation type="journal article" date="2023" name="Commun. Biol.">
        <title>Genome analysis of Parmales, the sister group of diatoms, reveals the evolutionary specialization of diatoms from phago-mixotrophs to photoautotrophs.</title>
        <authorList>
            <person name="Ban H."/>
            <person name="Sato S."/>
            <person name="Yoshikawa S."/>
            <person name="Yamada K."/>
            <person name="Nakamura Y."/>
            <person name="Ichinomiya M."/>
            <person name="Sato N."/>
            <person name="Blanc-Mathieu R."/>
            <person name="Endo H."/>
            <person name="Kuwata A."/>
            <person name="Ogata H."/>
        </authorList>
    </citation>
    <scope>NUCLEOTIDE SEQUENCE [LARGE SCALE GENOMIC DNA]</scope>
    <source>
        <strain evidence="2">NIES 3701</strain>
    </source>
</reference>
<evidence type="ECO:0000313" key="1">
    <source>
        <dbReference type="EMBL" id="GMH92952.1"/>
    </source>
</evidence>
<sequence>MIEITGCGLVGNIPPSLGECKSLIWLDFSNNKLGGDLPIEKLKGLEELEYVNISQNAGRPWKKLRNEHEQYKKGGRGFKGTGVQLLDWLMCCPKLCVFLAWDNYFYGLIPMELFYSCLLLVHVGLGKNDFDGIQKFESDKSTDPAQHGIEWFLNNNCLTSDWIYENFVDDVNDLMDANEIVIRVGNQHNDEELGLASSQKNVKIV</sequence>
<dbReference type="InterPro" id="IPR052592">
    <property type="entry name" value="LRR-RLK"/>
</dbReference>
<dbReference type="AlphaFoldDB" id="A0A9W7BM66"/>
<dbReference type="Proteomes" id="UP001165085">
    <property type="component" value="Unassembled WGS sequence"/>
</dbReference>
<dbReference type="PANTHER" id="PTHR48054">
    <property type="entry name" value="RECEPTOR KINASE-LIKE PROTEIN XA21"/>
    <property type="match status" value="1"/>
</dbReference>
<evidence type="ECO:0000313" key="2">
    <source>
        <dbReference type="Proteomes" id="UP001165085"/>
    </source>
</evidence>
<dbReference type="InterPro" id="IPR032675">
    <property type="entry name" value="LRR_dom_sf"/>
</dbReference>
<accession>A0A9W7BM66</accession>